<accession>A0ABP4WC11</accession>
<sequence length="302" mass="32058">MSTATTVVVAVQGDTIDARHHRAEIDDLRNASGVPCVVMAHGIGATQDSGLEGFAQVLAAGGLDVVTFDYRHFAASSGEPRQLVSPRLQVDDYLAVVRHARTLEGVDPDRIVVWGVSFSGGHVLRVSAQDSRIAGVVALTPAVDGAAVVASMLRTQPGSYFTRLIALAVRDAVAGWRGRVPVMAPIVAEVGEPAALNSAGAVEGMLATAGPTWRNEFAARLFLTVAAYRPITSARHIQCPVLVQIGDRDRSAPPAPAARAAIVSGATVHHYPCDHFDVYPGAAWHERVVRDQVRFLRRTLAV</sequence>
<gene>
    <name evidence="4" type="ORF">GCM10009710_32490</name>
</gene>
<dbReference type="InterPro" id="IPR000073">
    <property type="entry name" value="AB_hydrolase_1"/>
</dbReference>
<dbReference type="Gene3D" id="3.40.50.1820">
    <property type="entry name" value="alpha/beta hydrolase"/>
    <property type="match status" value="1"/>
</dbReference>
<evidence type="ECO:0000259" key="3">
    <source>
        <dbReference type="Pfam" id="PF00561"/>
    </source>
</evidence>
<evidence type="ECO:0000313" key="4">
    <source>
        <dbReference type="EMBL" id="GAA1750029.1"/>
    </source>
</evidence>
<dbReference type="RefSeq" id="WP_344203511.1">
    <property type="nucleotide sequence ID" value="NZ_BAAAME010000005.1"/>
</dbReference>
<dbReference type="InterPro" id="IPR050261">
    <property type="entry name" value="FrsA_esterase"/>
</dbReference>
<proteinExistence type="inferred from homology"/>
<evidence type="ECO:0000256" key="1">
    <source>
        <dbReference type="ARBA" id="ARBA00022801"/>
    </source>
</evidence>
<organism evidence="4 5">
    <name type="scientific">Aeromicrobium alkaliterrae</name>
    <dbReference type="NCBI Taxonomy" id="302168"/>
    <lineage>
        <taxon>Bacteria</taxon>
        <taxon>Bacillati</taxon>
        <taxon>Actinomycetota</taxon>
        <taxon>Actinomycetes</taxon>
        <taxon>Propionibacteriales</taxon>
        <taxon>Nocardioidaceae</taxon>
        <taxon>Aeromicrobium</taxon>
    </lineage>
</organism>
<evidence type="ECO:0000256" key="2">
    <source>
        <dbReference type="ARBA" id="ARBA00038115"/>
    </source>
</evidence>
<dbReference type="Gene3D" id="1.10.10.800">
    <property type="match status" value="1"/>
</dbReference>
<keyword evidence="1 4" id="KW-0378">Hydrolase</keyword>
<dbReference type="GO" id="GO:0016787">
    <property type="term" value="F:hydrolase activity"/>
    <property type="evidence" value="ECO:0007669"/>
    <property type="project" value="UniProtKB-KW"/>
</dbReference>
<dbReference type="SUPFAM" id="SSF53474">
    <property type="entry name" value="alpha/beta-Hydrolases"/>
    <property type="match status" value="1"/>
</dbReference>
<evidence type="ECO:0000313" key="5">
    <source>
        <dbReference type="Proteomes" id="UP001501057"/>
    </source>
</evidence>
<protein>
    <submittedName>
        <fullName evidence="4">Alpha/beta hydrolase</fullName>
    </submittedName>
</protein>
<feature type="domain" description="AB hydrolase-1" evidence="3">
    <location>
        <begin position="35"/>
        <end position="179"/>
    </location>
</feature>
<dbReference type="Proteomes" id="UP001501057">
    <property type="component" value="Unassembled WGS sequence"/>
</dbReference>
<name>A0ABP4WC11_9ACTN</name>
<dbReference type="InterPro" id="IPR029058">
    <property type="entry name" value="AB_hydrolase_fold"/>
</dbReference>
<dbReference type="PANTHER" id="PTHR22946:SF9">
    <property type="entry name" value="POLYKETIDE TRANSFERASE AF380"/>
    <property type="match status" value="1"/>
</dbReference>
<keyword evidence="5" id="KW-1185">Reference proteome</keyword>
<comment type="similarity">
    <text evidence="2">Belongs to the AB hydrolase superfamily. FUS2 hydrolase family.</text>
</comment>
<comment type="caution">
    <text evidence="4">The sequence shown here is derived from an EMBL/GenBank/DDBJ whole genome shotgun (WGS) entry which is preliminary data.</text>
</comment>
<dbReference type="PANTHER" id="PTHR22946">
    <property type="entry name" value="DIENELACTONE HYDROLASE DOMAIN-CONTAINING PROTEIN-RELATED"/>
    <property type="match status" value="1"/>
</dbReference>
<dbReference type="EMBL" id="BAAAME010000005">
    <property type="protein sequence ID" value="GAA1750029.1"/>
    <property type="molecule type" value="Genomic_DNA"/>
</dbReference>
<reference evidence="5" key="1">
    <citation type="journal article" date="2019" name="Int. J. Syst. Evol. Microbiol.">
        <title>The Global Catalogue of Microorganisms (GCM) 10K type strain sequencing project: providing services to taxonomists for standard genome sequencing and annotation.</title>
        <authorList>
            <consortium name="The Broad Institute Genomics Platform"/>
            <consortium name="The Broad Institute Genome Sequencing Center for Infectious Disease"/>
            <person name="Wu L."/>
            <person name="Ma J."/>
        </authorList>
    </citation>
    <scope>NUCLEOTIDE SEQUENCE [LARGE SCALE GENOMIC DNA]</scope>
    <source>
        <strain evidence="5">JCM 13518</strain>
    </source>
</reference>
<dbReference type="Pfam" id="PF00561">
    <property type="entry name" value="Abhydrolase_1"/>
    <property type="match status" value="1"/>
</dbReference>